<dbReference type="GO" id="GO:0004325">
    <property type="term" value="F:ferrochelatase activity"/>
    <property type="evidence" value="ECO:0007669"/>
    <property type="project" value="UniProtKB-UniRule"/>
</dbReference>
<dbReference type="PANTHER" id="PTHR11108">
    <property type="entry name" value="FERROCHELATASE"/>
    <property type="match status" value="1"/>
</dbReference>
<evidence type="ECO:0000256" key="9">
    <source>
        <dbReference type="SAM" id="MobiDB-lite"/>
    </source>
</evidence>
<dbReference type="PANTHER" id="PTHR11108:SF1">
    <property type="entry name" value="FERROCHELATASE, MITOCHONDRIAL"/>
    <property type="match status" value="1"/>
</dbReference>
<dbReference type="Proteomes" id="UP000198802">
    <property type="component" value="Unassembled WGS sequence"/>
</dbReference>
<evidence type="ECO:0000256" key="7">
    <source>
        <dbReference type="HAMAP-Rule" id="MF_00323"/>
    </source>
</evidence>
<evidence type="ECO:0000256" key="5">
    <source>
        <dbReference type="ARBA" id="ARBA00023244"/>
    </source>
</evidence>
<accession>A0A0S4QEN9</accession>
<sequence length="449" mass="47373">MTNGAGADRGGPGGLDVDALLLVSFGGPEGPGDVMPFLRNVTRGRAVPELRLAEVAAHYDHFDGRSPINDQNRALLAALRERLAPLPVYWGNRNWAPYLADAVARMRADGVRRAACFVTAAFASYSGCRQYREDLAEALRQVGPGAPDFVKLRLFFDHPGFVEPMVDHCVRAVGSLPAAVRDGARLVFTAHALPLEQAVVSGPDGGAYERQLRATAEVIAARVGTRLGRSHPWQLAFCSRSGPPGVPWLEPDINDALVALAEDGEQAAVIVPVGFVSDHMEVVYDLDVEAVRTAGEHGIAVARAGTVGTDPRFVDMVADLLAERRHPDWDRPALSDEGPAHDVCPLHCCDPAGPLAFWARTGVNGSRVVMAGGAGTRAHGRPGVRRPAAAGVPADLCGRGHGRPGLSGPGLCGQPNDPGSADGRPRDEATILVEERASVARPDPPPAGE</sequence>
<keyword evidence="11" id="KW-1185">Reference proteome</keyword>
<keyword evidence="7" id="KW-0963">Cytoplasm</keyword>
<dbReference type="NCBIfam" id="TIGR00109">
    <property type="entry name" value="hemH"/>
    <property type="match status" value="1"/>
</dbReference>
<comment type="function">
    <text evidence="7">Involved in coproporphyrin-dependent heme b biosynthesis. Catalyzes the insertion of ferrous iron into coproporphyrin III to form Fe-coproporphyrin III.</text>
</comment>
<protein>
    <recommendedName>
        <fullName evidence="7">Coproporphyrin III ferrochelatase</fullName>
        <ecNumber evidence="7">4.99.1.9</ecNumber>
    </recommendedName>
</protein>
<dbReference type="HAMAP" id="MF_00323">
    <property type="entry name" value="Ferrochelatase"/>
    <property type="match status" value="1"/>
</dbReference>
<comment type="pathway">
    <text evidence="1 7">Porphyrin-containing compound metabolism; protoheme biosynthesis.</text>
</comment>
<organism evidence="10 11">
    <name type="scientific">Parafrankia irregularis</name>
    <dbReference type="NCBI Taxonomy" id="795642"/>
    <lineage>
        <taxon>Bacteria</taxon>
        <taxon>Bacillati</taxon>
        <taxon>Actinomycetota</taxon>
        <taxon>Actinomycetes</taxon>
        <taxon>Frankiales</taxon>
        <taxon>Frankiaceae</taxon>
        <taxon>Parafrankia</taxon>
    </lineage>
</organism>
<dbReference type="Pfam" id="PF00762">
    <property type="entry name" value="Ferrochelatase"/>
    <property type="match status" value="1"/>
</dbReference>
<dbReference type="UniPathway" id="UPA00252"/>
<dbReference type="SUPFAM" id="SSF53800">
    <property type="entry name" value="Chelatase"/>
    <property type="match status" value="1"/>
</dbReference>
<keyword evidence="4 7" id="KW-0456">Lyase</keyword>
<feature type="binding site" evidence="7">
    <location>
        <position position="281"/>
    </location>
    <ligand>
        <name>Fe(2+)</name>
        <dbReference type="ChEBI" id="CHEBI:29033"/>
    </ligand>
</feature>
<comment type="caution">
    <text evidence="7">Lacks conserved residue(s) required for the propagation of feature annotation.</text>
</comment>
<feature type="binding site" evidence="7">
    <location>
        <position position="66"/>
    </location>
    <ligand>
        <name>Fe-coproporphyrin III</name>
        <dbReference type="ChEBI" id="CHEBI:68438"/>
    </ligand>
</feature>
<dbReference type="Gene3D" id="3.40.50.1400">
    <property type="match status" value="2"/>
</dbReference>
<evidence type="ECO:0000256" key="8">
    <source>
        <dbReference type="RuleBase" id="RU004185"/>
    </source>
</evidence>
<dbReference type="CDD" id="cd03411">
    <property type="entry name" value="Ferrochelatase_N"/>
    <property type="match status" value="1"/>
</dbReference>
<reference evidence="11" key="1">
    <citation type="submission" date="2015-11" db="EMBL/GenBank/DDBJ databases">
        <authorList>
            <person name="Varghese N."/>
        </authorList>
    </citation>
    <scope>NUCLEOTIDE SEQUENCE [LARGE SCALE GENOMIC DNA]</scope>
    <source>
        <strain evidence="11">DSM 45899</strain>
    </source>
</reference>
<comment type="similarity">
    <text evidence="7 8">Belongs to the ferrochelatase family.</text>
</comment>
<dbReference type="InterPro" id="IPR001015">
    <property type="entry name" value="Ferrochelatase"/>
</dbReference>
<dbReference type="GO" id="GO:0006783">
    <property type="term" value="P:heme biosynthetic process"/>
    <property type="evidence" value="ECO:0007669"/>
    <property type="project" value="UniProtKB-UniRule"/>
</dbReference>
<dbReference type="CDD" id="cd00419">
    <property type="entry name" value="Ferrochelatase_C"/>
    <property type="match status" value="1"/>
</dbReference>
<keyword evidence="7" id="KW-0479">Metal-binding</keyword>
<proteinExistence type="inferred from homology"/>
<dbReference type="EMBL" id="FAOZ01000001">
    <property type="protein sequence ID" value="CUU53726.1"/>
    <property type="molecule type" value="Genomic_DNA"/>
</dbReference>
<gene>
    <name evidence="7" type="primary">cpfC</name>
    <name evidence="10" type="ORF">Ga0074812_101224</name>
</gene>
<evidence type="ECO:0000256" key="2">
    <source>
        <dbReference type="ARBA" id="ARBA00023004"/>
    </source>
</evidence>
<evidence type="ECO:0000313" key="10">
    <source>
        <dbReference type="EMBL" id="CUU53726.1"/>
    </source>
</evidence>
<feature type="region of interest" description="Disordered" evidence="9">
    <location>
        <begin position="395"/>
        <end position="449"/>
    </location>
</feature>
<evidence type="ECO:0000256" key="1">
    <source>
        <dbReference type="ARBA" id="ARBA00004744"/>
    </source>
</evidence>
<dbReference type="InterPro" id="IPR033644">
    <property type="entry name" value="Ferrochelatase_C"/>
</dbReference>
<keyword evidence="3 7" id="KW-0350">Heme biosynthesis</keyword>
<comment type="subcellular location">
    <subcellularLocation>
        <location evidence="7">Cytoplasm</location>
    </subcellularLocation>
</comment>
<feature type="binding site" evidence="7">
    <location>
        <position position="191"/>
    </location>
    <ligand>
        <name>Fe(2+)</name>
        <dbReference type="ChEBI" id="CHEBI:29033"/>
    </ligand>
</feature>
<dbReference type="GO" id="GO:0005737">
    <property type="term" value="C:cytoplasm"/>
    <property type="evidence" value="ECO:0007669"/>
    <property type="project" value="UniProtKB-SubCell"/>
</dbReference>
<dbReference type="NCBIfam" id="NF000689">
    <property type="entry name" value="PRK00035.2-1"/>
    <property type="match status" value="1"/>
</dbReference>
<feature type="compositionally biased region" description="Basic and acidic residues" evidence="9">
    <location>
        <begin position="423"/>
        <end position="438"/>
    </location>
</feature>
<comment type="catalytic activity">
    <reaction evidence="6">
        <text>Fe-coproporphyrin III + 2 H(+) = coproporphyrin III + Fe(2+)</text>
        <dbReference type="Rhea" id="RHEA:49572"/>
        <dbReference type="ChEBI" id="CHEBI:15378"/>
        <dbReference type="ChEBI" id="CHEBI:29033"/>
        <dbReference type="ChEBI" id="CHEBI:68438"/>
        <dbReference type="ChEBI" id="CHEBI:131725"/>
        <dbReference type="EC" id="4.99.1.9"/>
    </reaction>
    <physiologicalReaction direction="right-to-left" evidence="6">
        <dbReference type="Rhea" id="RHEA:49574"/>
    </physiologicalReaction>
</comment>
<evidence type="ECO:0000256" key="4">
    <source>
        <dbReference type="ARBA" id="ARBA00023239"/>
    </source>
</evidence>
<dbReference type="EC" id="4.99.1.9" evidence="7"/>
<dbReference type="InterPro" id="IPR033659">
    <property type="entry name" value="Ferrochelatase_N"/>
</dbReference>
<dbReference type="RefSeq" id="WP_091270610.1">
    <property type="nucleotide sequence ID" value="NZ_FAOZ01000001.1"/>
</dbReference>
<evidence type="ECO:0000256" key="3">
    <source>
        <dbReference type="ARBA" id="ARBA00023133"/>
    </source>
</evidence>
<keyword evidence="2 7" id="KW-0408">Iron</keyword>
<name>A0A0S4QEN9_9ACTN</name>
<feature type="binding site" evidence="7">
    <location>
        <position position="131"/>
    </location>
    <ligand>
        <name>Fe-coproporphyrin III</name>
        <dbReference type="ChEBI" id="CHEBI:68438"/>
    </ligand>
</feature>
<keyword evidence="5 7" id="KW-0627">Porphyrin biosynthesis</keyword>
<evidence type="ECO:0000313" key="11">
    <source>
        <dbReference type="Proteomes" id="UP000198802"/>
    </source>
</evidence>
<dbReference type="AlphaFoldDB" id="A0A0S4QEN9"/>
<evidence type="ECO:0000256" key="6">
    <source>
        <dbReference type="ARBA" id="ARBA00024536"/>
    </source>
</evidence>
<dbReference type="GO" id="GO:0046872">
    <property type="term" value="F:metal ion binding"/>
    <property type="evidence" value="ECO:0007669"/>
    <property type="project" value="UniProtKB-KW"/>
</dbReference>